<evidence type="ECO:0000256" key="1">
    <source>
        <dbReference type="ARBA" id="ARBA00023125"/>
    </source>
</evidence>
<keyword evidence="1 2" id="KW-0238">DNA-binding</keyword>
<keyword evidence="3" id="KW-1133">Transmembrane helix</keyword>
<dbReference type="InterPro" id="IPR039532">
    <property type="entry name" value="TetR_C_Firmicutes"/>
</dbReference>
<dbReference type="InterPro" id="IPR001647">
    <property type="entry name" value="HTH_TetR"/>
</dbReference>
<keyword evidence="3" id="KW-0472">Membrane</keyword>
<dbReference type="RefSeq" id="WP_253052943.1">
    <property type="nucleotide sequence ID" value="NZ_JAMXWN010000003.1"/>
</dbReference>
<name>A0ABW1WG32_9BACL</name>
<evidence type="ECO:0000256" key="2">
    <source>
        <dbReference type="PROSITE-ProRule" id="PRU00335"/>
    </source>
</evidence>
<dbReference type="InterPro" id="IPR050624">
    <property type="entry name" value="HTH-type_Tx_Regulator"/>
</dbReference>
<dbReference type="Gene3D" id="1.10.357.10">
    <property type="entry name" value="Tetracycline Repressor, domain 2"/>
    <property type="match status" value="1"/>
</dbReference>
<dbReference type="PROSITE" id="PS50977">
    <property type="entry name" value="HTH_TETR_2"/>
    <property type="match status" value="1"/>
</dbReference>
<dbReference type="Pfam" id="PF14278">
    <property type="entry name" value="TetR_C_8"/>
    <property type="match status" value="1"/>
</dbReference>
<organism evidence="5 6">
    <name type="scientific">Sporolactobacillus kofuensis</name>
    <dbReference type="NCBI Taxonomy" id="269672"/>
    <lineage>
        <taxon>Bacteria</taxon>
        <taxon>Bacillati</taxon>
        <taxon>Bacillota</taxon>
        <taxon>Bacilli</taxon>
        <taxon>Bacillales</taxon>
        <taxon>Sporolactobacillaceae</taxon>
        <taxon>Sporolactobacillus</taxon>
    </lineage>
</organism>
<protein>
    <submittedName>
        <fullName evidence="5">TetR/AcrR family transcriptional regulator C-terminal domain-containing protein</fullName>
    </submittedName>
</protein>
<evidence type="ECO:0000256" key="3">
    <source>
        <dbReference type="SAM" id="Phobius"/>
    </source>
</evidence>
<gene>
    <name evidence="5" type="ORF">ACFP7A_05945</name>
</gene>
<dbReference type="SUPFAM" id="SSF46689">
    <property type="entry name" value="Homeodomain-like"/>
    <property type="match status" value="1"/>
</dbReference>
<feature type="domain" description="HTH tetR-type" evidence="4">
    <location>
        <begin position="11"/>
        <end position="71"/>
    </location>
</feature>
<keyword evidence="6" id="KW-1185">Reference proteome</keyword>
<sequence length="206" mass="24191">MNSRSTDLRVVKTRSAIQSHFLDLLLSKSFNEITVKDIAKAAKIGRGTFYLHYVDKYDLLEKVIDEGLEATIDKFHPSDYLSGENVMSERITQFILKLFTHFRENERFFRAMLFNEGIPMFRNRMQQRFLNKFHREMELLGLPDKGTDPTTMEILPIFVSTGMIGLVAWWFENHMRIPEKDMARKVFLIMTQGPLKTFGFRIEALK</sequence>
<evidence type="ECO:0000259" key="4">
    <source>
        <dbReference type="PROSITE" id="PS50977"/>
    </source>
</evidence>
<evidence type="ECO:0000313" key="5">
    <source>
        <dbReference type="EMBL" id="MFC6386134.1"/>
    </source>
</evidence>
<dbReference type="Pfam" id="PF00440">
    <property type="entry name" value="TetR_N"/>
    <property type="match status" value="1"/>
</dbReference>
<keyword evidence="3" id="KW-0812">Transmembrane</keyword>
<feature type="DNA-binding region" description="H-T-H motif" evidence="2">
    <location>
        <begin position="34"/>
        <end position="53"/>
    </location>
</feature>
<dbReference type="EMBL" id="JBHSTQ010000004">
    <property type="protein sequence ID" value="MFC6386134.1"/>
    <property type="molecule type" value="Genomic_DNA"/>
</dbReference>
<reference evidence="6" key="1">
    <citation type="journal article" date="2019" name="Int. J. Syst. Evol. Microbiol.">
        <title>The Global Catalogue of Microorganisms (GCM) 10K type strain sequencing project: providing services to taxonomists for standard genome sequencing and annotation.</title>
        <authorList>
            <consortium name="The Broad Institute Genomics Platform"/>
            <consortium name="The Broad Institute Genome Sequencing Center for Infectious Disease"/>
            <person name="Wu L."/>
            <person name="Ma J."/>
        </authorList>
    </citation>
    <scope>NUCLEOTIDE SEQUENCE [LARGE SCALE GENOMIC DNA]</scope>
    <source>
        <strain evidence="6">CCUG 42001</strain>
    </source>
</reference>
<evidence type="ECO:0000313" key="6">
    <source>
        <dbReference type="Proteomes" id="UP001596267"/>
    </source>
</evidence>
<dbReference type="Proteomes" id="UP001596267">
    <property type="component" value="Unassembled WGS sequence"/>
</dbReference>
<feature type="transmembrane region" description="Helical" evidence="3">
    <location>
        <begin position="154"/>
        <end position="171"/>
    </location>
</feature>
<proteinExistence type="predicted"/>
<accession>A0ABW1WG32</accession>
<dbReference type="InterPro" id="IPR009057">
    <property type="entry name" value="Homeodomain-like_sf"/>
</dbReference>
<comment type="caution">
    <text evidence="5">The sequence shown here is derived from an EMBL/GenBank/DDBJ whole genome shotgun (WGS) entry which is preliminary data.</text>
</comment>
<dbReference type="PANTHER" id="PTHR43479:SF7">
    <property type="entry name" value="TETR-FAMILY TRANSCRIPTIONAL REGULATOR"/>
    <property type="match status" value="1"/>
</dbReference>
<dbReference type="PANTHER" id="PTHR43479">
    <property type="entry name" value="ACREF/ENVCD OPERON REPRESSOR-RELATED"/>
    <property type="match status" value="1"/>
</dbReference>